<keyword evidence="2" id="KW-1185">Reference proteome</keyword>
<sequence length="410" mass="46308">MSISPLLFPCLHDLRQQHLPHADFYPNGTVRTYLFATSLIQLLWDTADKFTVSYRTRINPVNVWGNRLPNGTWTGFLGEIQRNETDVAFTLFTPTVDRNQLAEASDPVWHEDAVILGGFSAAAAHQISLTGSFTVFGMEVPSPRTPRQVSARIVIAFWWLAMLVLTNFFTGEMKAALTVRQPVGHRVDSAAELAARDDMKAYTMAGTVYHLLLAHSPKDHDRQVAGKLTANFRLRYHQLYSPAVLDEVANGRAVIIADRTSAVYQIARACHSYPGHEFYFGREPLFSHIMVIYYGRNLERKLDNVMTQWNKRMNWLTEAGVLHKWKEHTQSLAGDFSRCPKIRMGEAEQLDFEHHQPIFVLILVGHAAALIALLAELAVNSIAATSGTFRRPARLPRTFSRRIKVMVISP</sequence>
<reference evidence="1" key="1">
    <citation type="submission" date="2020-05" db="EMBL/GenBank/DDBJ databases">
        <title>Large-scale comparative analyses of tick genomes elucidate their genetic diversity and vector capacities.</title>
        <authorList>
            <person name="Jia N."/>
            <person name="Wang J."/>
            <person name="Shi W."/>
            <person name="Du L."/>
            <person name="Sun Y."/>
            <person name="Zhan W."/>
            <person name="Jiang J."/>
            <person name="Wang Q."/>
            <person name="Zhang B."/>
            <person name="Ji P."/>
            <person name="Sakyi L.B."/>
            <person name="Cui X."/>
            <person name="Yuan T."/>
            <person name="Jiang B."/>
            <person name="Yang W."/>
            <person name="Lam T.T.-Y."/>
            <person name="Chang Q."/>
            <person name="Ding S."/>
            <person name="Wang X."/>
            <person name="Zhu J."/>
            <person name="Ruan X."/>
            <person name="Zhao L."/>
            <person name="Wei J."/>
            <person name="Que T."/>
            <person name="Du C."/>
            <person name="Cheng J."/>
            <person name="Dai P."/>
            <person name="Han X."/>
            <person name="Huang E."/>
            <person name="Gao Y."/>
            <person name="Liu J."/>
            <person name="Shao H."/>
            <person name="Ye R."/>
            <person name="Li L."/>
            <person name="Wei W."/>
            <person name="Wang X."/>
            <person name="Wang C."/>
            <person name="Yang T."/>
            <person name="Huo Q."/>
            <person name="Li W."/>
            <person name="Guo W."/>
            <person name="Chen H."/>
            <person name="Zhou L."/>
            <person name="Ni X."/>
            <person name="Tian J."/>
            <person name="Zhou Y."/>
            <person name="Sheng Y."/>
            <person name="Liu T."/>
            <person name="Pan Y."/>
            <person name="Xia L."/>
            <person name="Li J."/>
            <person name="Zhao F."/>
            <person name="Cao W."/>
        </authorList>
    </citation>
    <scope>NUCLEOTIDE SEQUENCE</scope>
    <source>
        <strain evidence="1">Hyas-2018</strain>
    </source>
</reference>
<evidence type="ECO:0000313" key="2">
    <source>
        <dbReference type="Proteomes" id="UP000821845"/>
    </source>
</evidence>
<comment type="caution">
    <text evidence="1">The sequence shown here is derived from an EMBL/GenBank/DDBJ whole genome shotgun (WGS) entry which is preliminary data.</text>
</comment>
<proteinExistence type="predicted"/>
<protein>
    <submittedName>
        <fullName evidence="1">Uncharacterized protein</fullName>
    </submittedName>
</protein>
<evidence type="ECO:0000313" key="1">
    <source>
        <dbReference type="EMBL" id="KAH6921890.1"/>
    </source>
</evidence>
<dbReference type="EMBL" id="CM023489">
    <property type="protein sequence ID" value="KAH6921890.1"/>
    <property type="molecule type" value="Genomic_DNA"/>
</dbReference>
<accession>A0ACB7RII6</accession>
<name>A0ACB7RII6_HYAAI</name>
<dbReference type="Proteomes" id="UP000821845">
    <property type="component" value="Chromosome 9"/>
</dbReference>
<organism evidence="1 2">
    <name type="scientific">Hyalomma asiaticum</name>
    <name type="common">Tick</name>
    <dbReference type="NCBI Taxonomy" id="266040"/>
    <lineage>
        <taxon>Eukaryota</taxon>
        <taxon>Metazoa</taxon>
        <taxon>Ecdysozoa</taxon>
        <taxon>Arthropoda</taxon>
        <taxon>Chelicerata</taxon>
        <taxon>Arachnida</taxon>
        <taxon>Acari</taxon>
        <taxon>Parasitiformes</taxon>
        <taxon>Ixodida</taxon>
        <taxon>Ixodoidea</taxon>
        <taxon>Ixodidae</taxon>
        <taxon>Hyalomminae</taxon>
        <taxon>Hyalomma</taxon>
    </lineage>
</organism>
<gene>
    <name evidence="1" type="ORF">HPB50_006215</name>
</gene>